<evidence type="ECO:0000256" key="1">
    <source>
        <dbReference type="SAM" id="SignalP"/>
    </source>
</evidence>
<evidence type="ECO:0000313" key="3">
    <source>
        <dbReference type="EMBL" id="NKC05072.1"/>
    </source>
</evidence>
<dbReference type="InterPro" id="IPR000073">
    <property type="entry name" value="AB_hydrolase_1"/>
</dbReference>
<dbReference type="Proteomes" id="UP000704467">
    <property type="component" value="Unassembled WGS sequence"/>
</dbReference>
<reference evidence="3 4" key="1">
    <citation type="submission" date="2020-03" db="EMBL/GenBank/DDBJ databases">
        <title>Whole genome sequencing of clinical and environmental type strains of Ochrobactrum.</title>
        <authorList>
            <person name="Dharne M."/>
        </authorList>
    </citation>
    <scope>NUCLEOTIDE SEQUENCE [LARGE SCALE GENOMIC DNA]</scope>
    <source>
        <strain evidence="3 4">CIP 109452</strain>
    </source>
</reference>
<organism evidence="3 4">
    <name type="scientific">Brucella haematophila</name>
    <dbReference type="NCBI Taxonomy" id="419474"/>
    <lineage>
        <taxon>Bacteria</taxon>
        <taxon>Pseudomonadati</taxon>
        <taxon>Pseudomonadota</taxon>
        <taxon>Alphaproteobacteria</taxon>
        <taxon>Hyphomicrobiales</taxon>
        <taxon>Brucellaceae</taxon>
        <taxon>Brucella/Ochrobactrum group</taxon>
        <taxon>Brucella</taxon>
    </lineage>
</organism>
<proteinExistence type="predicted"/>
<keyword evidence="3" id="KW-0378">Hydrolase</keyword>
<evidence type="ECO:0000259" key="2">
    <source>
        <dbReference type="Pfam" id="PF00561"/>
    </source>
</evidence>
<keyword evidence="1" id="KW-0732">Signal</keyword>
<protein>
    <submittedName>
        <fullName evidence="3">Alpha/beta hydrolase</fullName>
    </submittedName>
</protein>
<dbReference type="Pfam" id="PF00561">
    <property type="entry name" value="Abhydrolase_1"/>
    <property type="match status" value="1"/>
</dbReference>
<dbReference type="Gene3D" id="3.40.50.1820">
    <property type="entry name" value="alpha/beta hydrolase"/>
    <property type="match status" value="1"/>
</dbReference>
<dbReference type="InterPro" id="IPR029058">
    <property type="entry name" value="AB_hydrolase_fold"/>
</dbReference>
<comment type="caution">
    <text evidence="3">The sequence shown here is derived from an EMBL/GenBank/DDBJ whole genome shotgun (WGS) entry which is preliminary data.</text>
</comment>
<dbReference type="PANTHER" id="PTHR43798:SF33">
    <property type="entry name" value="HYDROLASE, PUTATIVE (AFU_ORTHOLOGUE AFUA_2G14860)-RELATED"/>
    <property type="match status" value="1"/>
</dbReference>
<sequence length="230" mass="24657">MKAISRKACVVALFISTGSSAMAASRVEIVTNGDVSIETVVDGNGPAVVILPSLGRDGYEDYNAAAELLARDGFKVLRPQPRGIGKSKGPMNGVTYYDLAQDITAVIDKLGDRQAIMVGHAYGQFISRILAARYPERIRGVVIAAGAASDTRDRFPLVWRAPRYAANPAIADEDRLASLKGAFFSNGNNAASWLQGWYPDVSKMEVAASVPRESWWGRGQRSAAGTHSGR</sequence>
<accession>A0ABX1DUZ5</accession>
<evidence type="ECO:0000313" key="4">
    <source>
        <dbReference type="Proteomes" id="UP000704467"/>
    </source>
</evidence>
<gene>
    <name evidence="3" type="ORF">HED55_23640</name>
</gene>
<dbReference type="InterPro" id="IPR050266">
    <property type="entry name" value="AB_hydrolase_sf"/>
</dbReference>
<name>A0ABX1DUZ5_9HYPH</name>
<dbReference type="EMBL" id="JAAVLN010000003">
    <property type="protein sequence ID" value="NKC05072.1"/>
    <property type="molecule type" value="Genomic_DNA"/>
</dbReference>
<feature type="signal peptide" evidence="1">
    <location>
        <begin position="1"/>
        <end position="23"/>
    </location>
</feature>
<dbReference type="SUPFAM" id="SSF53474">
    <property type="entry name" value="alpha/beta-Hydrolases"/>
    <property type="match status" value="1"/>
</dbReference>
<dbReference type="GO" id="GO:0016787">
    <property type="term" value="F:hydrolase activity"/>
    <property type="evidence" value="ECO:0007669"/>
    <property type="project" value="UniProtKB-KW"/>
</dbReference>
<dbReference type="PANTHER" id="PTHR43798">
    <property type="entry name" value="MONOACYLGLYCEROL LIPASE"/>
    <property type="match status" value="1"/>
</dbReference>
<keyword evidence="4" id="KW-1185">Reference proteome</keyword>
<feature type="chain" id="PRO_5045578778" evidence="1">
    <location>
        <begin position="24"/>
        <end position="230"/>
    </location>
</feature>
<feature type="domain" description="AB hydrolase-1" evidence="2">
    <location>
        <begin position="46"/>
        <end position="151"/>
    </location>
</feature>